<accession>A0A5K7Z1G9</accession>
<protein>
    <submittedName>
        <fullName evidence="1">Uncharacterized protein</fullName>
    </submittedName>
</protein>
<dbReference type="Proteomes" id="UP000427769">
    <property type="component" value="Chromosome"/>
</dbReference>
<dbReference type="EMBL" id="AP021875">
    <property type="protein sequence ID" value="BBO75812.1"/>
    <property type="molecule type" value="Genomic_DNA"/>
</dbReference>
<proteinExistence type="predicted"/>
<evidence type="ECO:0000313" key="1">
    <source>
        <dbReference type="EMBL" id="BBO75812.1"/>
    </source>
</evidence>
<dbReference type="AlphaFoldDB" id="A0A5K7Z1G9"/>
<keyword evidence="2" id="KW-1185">Reference proteome</keyword>
<organism evidence="1 2">
    <name type="scientific">Desulfosarcina widdelii</name>
    <dbReference type="NCBI Taxonomy" id="947919"/>
    <lineage>
        <taxon>Bacteria</taxon>
        <taxon>Pseudomonadati</taxon>
        <taxon>Thermodesulfobacteriota</taxon>
        <taxon>Desulfobacteria</taxon>
        <taxon>Desulfobacterales</taxon>
        <taxon>Desulfosarcinaceae</taxon>
        <taxon>Desulfosarcina</taxon>
    </lineage>
</organism>
<name>A0A5K7Z1G9_9BACT</name>
<dbReference type="KEGG" id="dwd:DSCW_32290"/>
<gene>
    <name evidence="1" type="ORF">DSCW_32290</name>
</gene>
<evidence type="ECO:0000313" key="2">
    <source>
        <dbReference type="Proteomes" id="UP000427769"/>
    </source>
</evidence>
<reference evidence="1 2" key="1">
    <citation type="submission" date="2019-11" db="EMBL/GenBank/DDBJ databases">
        <title>Comparative genomics of hydrocarbon-degrading Desulfosarcina strains.</title>
        <authorList>
            <person name="Watanabe M."/>
            <person name="Kojima H."/>
            <person name="Fukui M."/>
        </authorList>
    </citation>
    <scope>NUCLEOTIDE SEQUENCE [LARGE SCALE GENOMIC DNA]</scope>
    <source>
        <strain evidence="1 2">PP31</strain>
    </source>
</reference>
<sequence>MAAFDFRLDAVIGQVELDLHDIFTVSWIEDLLNFEDRAKMVQWQLFIDGSDRFL</sequence>